<dbReference type="Gene3D" id="1.10.287.1490">
    <property type="match status" value="1"/>
</dbReference>
<dbReference type="AlphaFoldDB" id="A0A918VQC6"/>
<protein>
    <recommendedName>
        <fullName evidence="5">Magnesium transporter MgtE intracellular domain-containing protein</fullName>
    </recommendedName>
</protein>
<evidence type="ECO:0008006" key="5">
    <source>
        <dbReference type="Google" id="ProtNLM"/>
    </source>
</evidence>
<reference evidence="3" key="2">
    <citation type="submission" date="2020-09" db="EMBL/GenBank/DDBJ databases">
        <authorList>
            <person name="Sun Q."/>
            <person name="Kim S."/>
        </authorList>
    </citation>
    <scope>NUCLEOTIDE SEQUENCE</scope>
    <source>
        <strain evidence="3">KCTC 32437</strain>
    </source>
</reference>
<evidence type="ECO:0000256" key="2">
    <source>
        <dbReference type="SAM" id="MobiDB-lite"/>
    </source>
</evidence>
<keyword evidence="1" id="KW-0175">Coiled coil</keyword>
<name>A0A918VQC6_9HYPH</name>
<dbReference type="Proteomes" id="UP000646579">
    <property type="component" value="Unassembled WGS sequence"/>
</dbReference>
<accession>A0A918VQC6</accession>
<evidence type="ECO:0000256" key="1">
    <source>
        <dbReference type="SAM" id="Coils"/>
    </source>
</evidence>
<feature type="region of interest" description="Disordered" evidence="2">
    <location>
        <begin position="48"/>
        <end position="122"/>
    </location>
</feature>
<proteinExistence type="predicted"/>
<feature type="coiled-coil region" evidence="1">
    <location>
        <begin position="167"/>
        <end position="225"/>
    </location>
</feature>
<organism evidence="3 4">
    <name type="scientific">Devosia pacifica</name>
    <dbReference type="NCBI Taxonomy" id="1335967"/>
    <lineage>
        <taxon>Bacteria</taxon>
        <taxon>Pseudomonadati</taxon>
        <taxon>Pseudomonadota</taxon>
        <taxon>Alphaproteobacteria</taxon>
        <taxon>Hyphomicrobiales</taxon>
        <taxon>Devosiaceae</taxon>
        <taxon>Devosia</taxon>
    </lineage>
</organism>
<gene>
    <name evidence="3" type="ORF">GCM10007989_06640</name>
</gene>
<comment type="caution">
    <text evidence="3">The sequence shown here is derived from an EMBL/GenBank/DDBJ whole genome shotgun (WGS) entry which is preliminary data.</text>
</comment>
<evidence type="ECO:0000313" key="4">
    <source>
        <dbReference type="Proteomes" id="UP000646579"/>
    </source>
</evidence>
<feature type="compositionally biased region" description="Acidic residues" evidence="2">
    <location>
        <begin position="78"/>
        <end position="88"/>
    </location>
</feature>
<evidence type="ECO:0000313" key="3">
    <source>
        <dbReference type="EMBL" id="GHA14613.1"/>
    </source>
</evidence>
<dbReference type="EMBL" id="BMZE01000001">
    <property type="protein sequence ID" value="GHA14613.1"/>
    <property type="molecule type" value="Genomic_DNA"/>
</dbReference>
<dbReference type="RefSeq" id="WP_189423396.1">
    <property type="nucleotide sequence ID" value="NZ_BMZE01000001.1"/>
</dbReference>
<reference evidence="3" key="1">
    <citation type="journal article" date="2014" name="Int. J. Syst. Evol. Microbiol.">
        <title>Complete genome sequence of Corynebacterium casei LMG S-19264T (=DSM 44701T), isolated from a smear-ripened cheese.</title>
        <authorList>
            <consortium name="US DOE Joint Genome Institute (JGI-PGF)"/>
            <person name="Walter F."/>
            <person name="Albersmeier A."/>
            <person name="Kalinowski J."/>
            <person name="Ruckert C."/>
        </authorList>
    </citation>
    <scope>NUCLEOTIDE SEQUENCE</scope>
    <source>
        <strain evidence="3">KCTC 32437</strain>
    </source>
</reference>
<feature type="compositionally biased region" description="Low complexity" evidence="2">
    <location>
        <begin position="89"/>
        <end position="104"/>
    </location>
</feature>
<sequence>MRTIRLLPVVVGATCALLALKTVSLVTNGGYVLSPQLVLAQEDLSLPETPTIEDGGVTIEDEAPTMRQPAPEASGAEGGEEAAGEAPEEGTAAAGEAVDAGSGDETPEAAGPEAESACGDGLPNQGVVSAECLAEQQDAEVGSLDVDGEFTPLSSDADGVMTERTLLDRLAERRNELEAYAQELEMREALIEAAEQRIEERAQTMETLEARIDELVAERDAAESDLLTGVVSMYESMRPKDAATIFNELDRGVLVPLAKAIAPRKMAMILAEMNPARAQELTVAIADISTAPRDEFSAQDLEELPQIVGQ</sequence>
<keyword evidence="4" id="KW-1185">Reference proteome</keyword>